<feature type="domain" description="4Fe-4S ferredoxin-type" evidence="11">
    <location>
        <begin position="167"/>
        <end position="196"/>
    </location>
</feature>
<dbReference type="PROSITE" id="PS51379">
    <property type="entry name" value="4FE4S_FER_2"/>
    <property type="match status" value="4"/>
</dbReference>
<keyword evidence="8 10" id="KW-0411">Iron-sulfur</keyword>
<dbReference type="GO" id="GO:0009055">
    <property type="term" value="F:electron transfer activity"/>
    <property type="evidence" value="ECO:0007669"/>
    <property type="project" value="InterPro"/>
</dbReference>
<dbReference type="SUPFAM" id="SSF54862">
    <property type="entry name" value="4Fe-4S ferredoxins"/>
    <property type="match status" value="1"/>
</dbReference>
<keyword evidence="7 10" id="KW-0408">Iron</keyword>
<dbReference type="RefSeq" id="WP_014624524.1">
    <property type="nucleotide sequence ID" value="NC_017583.1"/>
</dbReference>
<evidence type="ECO:0000256" key="3">
    <source>
        <dbReference type="ARBA" id="ARBA00022723"/>
    </source>
</evidence>
<feature type="binding site" evidence="10">
    <location>
        <position position="176"/>
    </location>
    <ligand>
        <name>[4Fe-4S] cluster</name>
        <dbReference type="ChEBI" id="CHEBI:49883"/>
        <label>3</label>
    </ligand>
</feature>
<evidence type="ECO:0000259" key="11">
    <source>
        <dbReference type="PROSITE" id="PS51379"/>
    </source>
</evidence>
<keyword evidence="10" id="KW-1003">Cell membrane</keyword>
<sequence length="289" mass="30167">MTIIIASVATLVVMAAVFALILYWASRKFAVEEDPRVAAVTEMLPGINCGACGFPGCAGLAKALVSGADKGDTSGLFCPPGGQETMTRIGAFLGVELGGKDIPVAVLRCGGSCEAAPPKFTYDGTRTCRIAHMASMGEGGCPYGCLHYGDCAEACPFDAISMDPVTGLPVVDEEKCTACGVCVEVCPRNLFELRPRGKRGRRVWINCRNTEKGALARKNCAVACIGCGKCVKVCETVTQAITLEHNLAYIDPVKCIACGKCVAECPTGAIAATFTPPALKKKEEALQGS</sequence>
<feature type="domain" description="4Fe-4S ferredoxin-type" evidence="11">
    <location>
        <begin position="132"/>
        <end position="165"/>
    </location>
</feature>
<dbReference type="Gene3D" id="3.30.70.20">
    <property type="match status" value="2"/>
</dbReference>
<keyword evidence="1 10" id="KW-0813">Transport</keyword>
<dbReference type="EMBL" id="CP002903">
    <property type="protein sequence ID" value="AEJ61150.1"/>
    <property type="molecule type" value="Genomic_DNA"/>
</dbReference>
<evidence type="ECO:0000256" key="6">
    <source>
        <dbReference type="ARBA" id="ARBA00022982"/>
    </source>
</evidence>
<name>G0GBS2_WINT7</name>
<dbReference type="InterPro" id="IPR050395">
    <property type="entry name" value="4Fe4S_Ferredoxin_RnfB"/>
</dbReference>
<protein>
    <recommendedName>
        <fullName evidence="10">Ion-translocating oxidoreductase complex subunit B</fullName>
        <ecNumber evidence="10">7.-.-.-</ecNumber>
    </recommendedName>
    <alternativeName>
        <fullName evidence="10">Rnf electron transport complex subunit B</fullName>
    </alternativeName>
</protein>
<comment type="cofactor">
    <cofactor evidence="10">
        <name>[4Fe-4S] cluster</name>
        <dbReference type="ChEBI" id="CHEBI:49883"/>
    </cofactor>
    <text evidence="10">Binds 3 [4Fe-4S] clusters.</text>
</comment>
<comment type="caution">
    <text evidence="10">Lacks conserved residue(s) required for the propagation of feature annotation.</text>
</comment>
<feature type="binding site" evidence="10">
    <location>
        <position position="151"/>
    </location>
    <ligand>
        <name>[4Fe-4S] cluster</name>
        <dbReference type="ChEBI" id="CHEBI:49883"/>
        <label>2</label>
    </ligand>
</feature>
<reference evidence="13 14" key="1">
    <citation type="submission" date="2011-06" db="EMBL/GenBank/DDBJ databases">
        <title>The complete genome of Spirochaeta thermophila DSM 6578.</title>
        <authorList>
            <consortium name="US DOE Joint Genome Institute (JGI-PGF)"/>
            <person name="Lucas S."/>
            <person name="Lapidus A."/>
            <person name="Bruce D."/>
            <person name="Goodwin L."/>
            <person name="Pitluck S."/>
            <person name="Peters L."/>
            <person name="Kyrpides N."/>
            <person name="Mavromatis K."/>
            <person name="Ivanova N."/>
            <person name="Mikailova N."/>
            <person name="Pagani I."/>
            <person name="Chertkov O."/>
            <person name="Detter J.C."/>
            <person name="Tapia R."/>
            <person name="Han C."/>
            <person name="Land M."/>
            <person name="Hauser L."/>
            <person name="Markowitz V."/>
            <person name="Cheng J.-F."/>
            <person name="Hugenholtz P."/>
            <person name="Woyke T."/>
            <person name="Wu D."/>
            <person name="Spring S."/>
            <person name="Merkhoffer B."/>
            <person name="Schneider S."/>
            <person name="Klenk H.-P."/>
            <person name="Eisen J.A."/>
        </authorList>
    </citation>
    <scope>NUCLEOTIDE SEQUENCE [LARGE SCALE GENOMIC DNA]</scope>
    <source>
        <strain evidence="14">ATCC 700085 / DSM 6578 / Z-1203</strain>
    </source>
</reference>
<feature type="region of interest" description="Hydrophobic" evidence="10">
    <location>
        <begin position="1"/>
        <end position="26"/>
    </location>
</feature>
<dbReference type="EC" id="7.-.-.-" evidence="10"/>
<dbReference type="AlphaFoldDB" id="G0GBS2"/>
<comment type="subunit">
    <text evidence="10">The complex is composed of six subunits: RnfA, RnfB, RnfC, RnfD, RnfE and RnfG.</text>
</comment>
<feature type="domain" description="4Fe-4S" evidence="12">
    <location>
        <begin position="32"/>
        <end position="95"/>
    </location>
</feature>
<feature type="binding site" evidence="10">
    <location>
        <position position="57"/>
    </location>
    <ligand>
        <name>[4Fe-4S] cluster</name>
        <dbReference type="ChEBI" id="CHEBI:49883"/>
        <label>1</label>
    </ligand>
</feature>
<dbReference type="Pfam" id="PF14697">
    <property type="entry name" value="Fer4_21"/>
    <property type="match status" value="1"/>
</dbReference>
<keyword evidence="3 10" id="KW-0479">Metal-binding</keyword>
<dbReference type="PROSITE" id="PS51656">
    <property type="entry name" value="4FE4S"/>
    <property type="match status" value="1"/>
</dbReference>
<dbReference type="GO" id="GO:0022900">
    <property type="term" value="P:electron transport chain"/>
    <property type="evidence" value="ECO:0007669"/>
    <property type="project" value="UniProtKB-UniRule"/>
</dbReference>
<feature type="binding site" evidence="10">
    <location>
        <position position="78"/>
    </location>
    <ligand>
        <name>[4Fe-4S] cluster</name>
        <dbReference type="ChEBI" id="CHEBI:49883"/>
        <label>1</label>
    </ligand>
</feature>
<keyword evidence="14" id="KW-1185">Reference proteome</keyword>
<dbReference type="Pfam" id="PF12838">
    <property type="entry name" value="Fer4_7"/>
    <property type="match status" value="1"/>
</dbReference>
<dbReference type="HOGENOM" id="CLU_053470_0_0_12"/>
<keyword evidence="9 10" id="KW-0472">Membrane</keyword>
<keyword evidence="4 10" id="KW-0677">Repeat</keyword>
<feature type="binding site" evidence="10">
    <location>
        <position position="182"/>
    </location>
    <ligand>
        <name>[4Fe-4S] cluster</name>
        <dbReference type="ChEBI" id="CHEBI:49883"/>
        <label>3</label>
    </ligand>
</feature>
<feature type="binding site" evidence="10">
    <location>
        <position position="155"/>
    </location>
    <ligand>
        <name>[4Fe-4S] cluster</name>
        <dbReference type="ChEBI" id="CHEBI:49883"/>
        <label>3</label>
    </ligand>
</feature>
<dbReference type="GO" id="GO:0046872">
    <property type="term" value="F:metal ion binding"/>
    <property type="evidence" value="ECO:0007669"/>
    <property type="project" value="UniProtKB-KW"/>
</dbReference>
<dbReference type="NCBIfam" id="TIGR01944">
    <property type="entry name" value="rnfB"/>
    <property type="match status" value="1"/>
</dbReference>
<accession>G0GBS2</accession>
<evidence type="ECO:0000256" key="4">
    <source>
        <dbReference type="ARBA" id="ARBA00022737"/>
    </source>
</evidence>
<evidence type="ECO:0000256" key="8">
    <source>
        <dbReference type="ARBA" id="ARBA00023014"/>
    </source>
</evidence>
<organism evidence="13 14">
    <name type="scientific">Winmispira thermophila (strain ATCC 700085 / DSM 6578 / Z-1203)</name>
    <name type="common">Spirochaeta thermophila</name>
    <dbReference type="NCBI Taxonomy" id="869211"/>
    <lineage>
        <taxon>Bacteria</taxon>
        <taxon>Pseudomonadati</taxon>
        <taxon>Spirochaetota</taxon>
        <taxon>Spirochaetia</taxon>
        <taxon>Winmispirales</taxon>
        <taxon>Winmispiraceae</taxon>
        <taxon>Winmispira</taxon>
    </lineage>
</organism>
<dbReference type="PROSITE" id="PS00198">
    <property type="entry name" value="4FE4S_FER_1"/>
    <property type="match status" value="2"/>
</dbReference>
<feature type="domain" description="4Fe-4S ferredoxin-type" evidence="11">
    <location>
        <begin position="214"/>
        <end position="244"/>
    </location>
</feature>
<dbReference type="Pfam" id="PF04060">
    <property type="entry name" value="FeS"/>
    <property type="match status" value="1"/>
</dbReference>
<evidence type="ECO:0000256" key="5">
    <source>
        <dbReference type="ARBA" id="ARBA00022967"/>
    </source>
</evidence>
<feature type="binding site" evidence="10">
    <location>
        <position position="179"/>
    </location>
    <ligand>
        <name>[4Fe-4S] cluster</name>
        <dbReference type="ChEBI" id="CHEBI:49883"/>
        <label>3</label>
    </ligand>
</feature>
<feature type="binding site" evidence="10">
    <location>
        <position position="186"/>
    </location>
    <ligand>
        <name>[4Fe-4S] cluster</name>
        <dbReference type="ChEBI" id="CHEBI:49883"/>
        <label>2</label>
    </ligand>
</feature>
<gene>
    <name evidence="10" type="primary">rnfB</name>
    <name evidence="13" type="ordered locus">Spith_0875</name>
</gene>
<dbReference type="InterPro" id="IPR007202">
    <property type="entry name" value="4Fe-4S_dom"/>
</dbReference>
<dbReference type="HAMAP" id="MF_00463">
    <property type="entry name" value="RsxB_RnfB"/>
    <property type="match status" value="1"/>
</dbReference>
<feature type="binding site" evidence="10">
    <location>
        <position position="141"/>
    </location>
    <ligand>
        <name>[4Fe-4S] cluster</name>
        <dbReference type="ChEBI" id="CHEBI:49883"/>
        <label>2</label>
    </ligand>
</feature>
<dbReference type="Gene3D" id="1.10.15.40">
    <property type="entry name" value="Electron transport complex subunit B, putative Fe-S cluster"/>
    <property type="match status" value="1"/>
</dbReference>
<comment type="function">
    <text evidence="10">Part of a membrane-bound complex that couples electron transfer with translocation of ions across the membrane.</text>
</comment>
<dbReference type="PANTHER" id="PTHR43560:SF1">
    <property type="entry name" value="ION-TRANSLOCATING OXIDOREDUCTASE COMPLEX SUBUNIT B"/>
    <property type="match status" value="1"/>
</dbReference>
<comment type="similarity">
    <text evidence="10">Belongs to the 4Fe4S bacterial-type ferredoxin family. RnfB subfamily.</text>
</comment>
<dbReference type="KEGG" id="stq:Spith_0875"/>
<dbReference type="OrthoDB" id="9789936at2"/>
<comment type="subcellular location">
    <subcellularLocation>
        <location evidence="10">Cell inner membrane</location>
    </subcellularLocation>
</comment>
<dbReference type="PANTHER" id="PTHR43560">
    <property type="entry name" value="ION-TRANSLOCATING OXIDOREDUCTASE COMPLEX SUBUNIT B"/>
    <property type="match status" value="1"/>
</dbReference>
<keyword evidence="2 10" id="KW-0004">4Fe-4S</keyword>
<dbReference type="GO" id="GO:0005886">
    <property type="term" value="C:plasma membrane"/>
    <property type="evidence" value="ECO:0007669"/>
    <property type="project" value="UniProtKB-SubCell"/>
</dbReference>
<dbReference type="STRING" id="869211.Spith_0875"/>
<feature type="domain" description="4Fe-4S ferredoxin-type" evidence="11">
    <location>
        <begin position="246"/>
        <end position="275"/>
    </location>
</feature>
<evidence type="ECO:0000256" key="10">
    <source>
        <dbReference type="HAMAP-Rule" id="MF_00463"/>
    </source>
</evidence>
<keyword evidence="5 10" id="KW-1278">Translocase</keyword>
<evidence type="ECO:0000256" key="2">
    <source>
        <dbReference type="ARBA" id="ARBA00022485"/>
    </source>
</evidence>
<dbReference type="Proteomes" id="UP000007254">
    <property type="component" value="Chromosome"/>
</dbReference>
<proteinExistence type="inferred from homology"/>
<feature type="binding site" evidence="10">
    <location>
        <position position="52"/>
    </location>
    <ligand>
        <name>[4Fe-4S] cluster</name>
        <dbReference type="ChEBI" id="CHEBI:49883"/>
        <label>1</label>
    </ligand>
</feature>
<keyword evidence="6 10" id="KW-0249">Electron transport</keyword>
<evidence type="ECO:0000256" key="1">
    <source>
        <dbReference type="ARBA" id="ARBA00022448"/>
    </source>
</evidence>
<feature type="binding site" evidence="10">
    <location>
        <position position="49"/>
    </location>
    <ligand>
        <name>[4Fe-4S] cluster</name>
        <dbReference type="ChEBI" id="CHEBI:49883"/>
        <label>1</label>
    </ligand>
</feature>
<evidence type="ECO:0000256" key="9">
    <source>
        <dbReference type="ARBA" id="ARBA00023136"/>
    </source>
</evidence>
<dbReference type="GO" id="GO:0051539">
    <property type="term" value="F:4 iron, 4 sulfur cluster binding"/>
    <property type="evidence" value="ECO:0007669"/>
    <property type="project" value="UniProtKB-UniRule"/>
</dbReference>
<evidence type="ECO:0000256" key="7">
    <source>
        <dbReference type="ARBA" id="ARBA00023004"/>
    </source>
</evidence>
<dbReference type="InterPro" id="IPR010207">
    <property type="entry name" value="Elect_transpt_cplx_RnfB/RsxB"/>
</dbReference>
<keyword evidence="10" id="KW-0997">Cell inner membrane</keyword>
<evidence type="ECO:0000313" key="13">
    <source>
        <dbReference type="EMBL" id="AEJ61150.1"/>
    </source>
</evidence>
<evidence type="ECO:0000313" key="14">
    <source>
        <dbReference type="Proteomes" id="UP000007254"/>
    </source>
</evidence>
<dbReference type="InterPro" id="IPR017896">
    <property type="entry name" value="4Fe4S_Fe-S-bd"/>
</dbReference>
<feature type="binding site" evidence="10">
    <location>
        <position position="145"/>
    </location>
    <ligand>
        <name>[4Fe-4S] cluster</name>
        <dbReference type="ChEBI" id="CHEBI:49883"/>
        <label>2</label>
    </ligand>
</feature>
<evidence type="ECO:0000259" key="12">
    <source>
        <dbReference type="PROSITE" id="PS51656"/>
    </source>
</evidence>
<dbReference type="InterPro" id="IPR017900">
    <property type="entry name" value="4Fe4S_Fe_S_CS"/>
</dbReference>
<dbReference type="CDD" id="cd10549">
    <property type="entry name" value="MtMvhB_like"/>
    <property type="match status" value="1"/>
</dbReference>